<dbReference type="Proteomes" id="UP001562178">
    <property type="component" value="Unassembled WGS sequence"/>
</dbReference>
<accession>A0ABV4B333</accession>
<keyword evidence="4" id="KW-1185">Reference proteome</keyword>
<evidence type="ECO:0000256" key="2">
    <source>
        <dbReference type="SAM" id="SignalP"/>
    </source>
</evidence>
<reference evidence="3 4" key="1">
    <citation type="journal article" date="2016" name="Int. J. Syst. Evol. Microbiol.">
        <title>Description of Comamonas sediminis sp. nov., isolated from lagoon sediments.</title>
        <authorList>
            <person name="Subhash Y."/>
            <person name="Bang J.J."/>
            <person name="You T.H."/>
            <person name="Lee S.S."/>
        </authorList>
    </citation>
    <scope>NUCLEOTIDE SEQUENCE [LARGE SCALE GENOMIC DNA]</scope>
    <source>
        <strain evidence="3 4">JCM 31169</strain>
    </source>
</reference>
<gene>
    <name evidence="3" type="ORF">AB7A72_11235</name>
</gene>
<dbReference type="NCBIfam" id="NF033207">
    <property type="entry name" value="midcut_by_XrtH"/>
    <property type="match status" value="1"/>
</dbReference>
<sequence length="460" mass="48071">MINFKSCFGRARQRMMCSLLLVLGGLTQAQAQDSSLLVCPAGQIYMSTLQACQIVSEATYLSASPDSGSTPSGADTIAIANVLANDTVFWSMDDTFEPDRVEPASIHYFQLAVVTPASHPGVTLNTSTGAVKAAASVPPGRYSMEYQVCFPGGFRMNNSTGEMTAETLSEKCAPPTAISITVTDQVVNTCDISLGYTPVVTVPVGPTTPVPSLGIFAVAALAALIAVLAWRSRHDGYKARMLAIAGMAAAVSLLSLGGGSWIESVRAAGPYELVNPAGGTLADSSVPYADPAPLLTVTNTSGVRMRITANGNSAETGSCAVNSEIAPGASCTTQAYSCTPPAPLLPISVTAAPTNTCTTDIIASYPYNSSEPLDGLLYAYAPRLVNEPTFNETGVTTVSSYVRNATEATYDSNNFVSNREALTSGFTIVTSTAPDGYVFVPGNTKTMTWTLPYSCWNEPQ</sequence>
<organism evidence="3 4">
    <name type="scientific">Comamonas sediminis</name>
    <dbReference type="NCBI Taxonomy" id="1783360"/>
    <lineage>
        <taxon>Bacteria</taxon>
        <taxon>Pseudomonadati</taxon>
        <taxon>Pseudomonadota</taxon>
        <taxon>Betaproteobacteria</taxon>
        <taxon>Burkholderiales</taxon>
        <taxon>Comamonadaceae</taxon>
        <taxon>Comamonas</taxon>
    </lineage>
</organism>
<comment type="caution">
    <text evidence="3">The sequence shown here is derived from an EMBL/GenBank/DDBJ whole genome shotgun (WGS) entry which is preliminary data.</text>
</comment>
<dbReference type="RefSeq" id="WP_369460008.1">
    <property type="nucleotide sequence ID" value="NZ_JBGBDC010000004.1"/>
</dbReference>
<evidence type="ECO:0000313" key="4">
    <source>
        <dbReference type="Proteomes" id="UP001562178"/>
    </source>
</evidence>
<feature type="transmembrane region" description="Helical" evidence="1">
    <location>
        <begin position="242"/>
        <end position="262"/>
    </location>
</feature>
<keyword evidence="1" id="KW-1133">Transmembrane helix</keyword>
<feature type="signal peptide" evidence="2">
    <location>
        <begin position="1"/>
        <end position="31"/>
    </location>
</feature>
<dbReference type="EMBL" id="JBGBDC010000004">
    <property type="protein sequence ID" value="MEY2251577.1"/>
    <property type="molecule type" value="Genomic_DNA"/>
</dbReference>
<evidence type="ECO:0000313" key="3">
    <source>
        <dbReference type="EMBL" id="MEY2251577.1"/>
    </source>
</evidence>
<protein>
    <submittedName>
        <fullName evidence="3">Midcut-by-XrtH protein</fullName>
    </submittedName>
</protein>
<name>A0ABV4B333_9BURK</name>
<feature type="transmembrane region" description="Helical" evidence="1">
    <location>
        <begin position="210"/>
        <end position="230"/>
    </location>
</feature>
<evidence type="ECO:0000256" key="1">
    <source>
        <dbReference type="SAM" id="Phobius"/>
    </source>
</evidence>
<keyword evidence="1" id="KW-0812">Transmembrane</keyword>
<feature type="chain" id="PRO_5046357841" evidence="2">
    <location>
        <begin position="32"/>
        <end position="460"/>
    </location>
</feature>
<proteinExistence type="predicted"/>
<keyword evidence="1" id="KW-0472">Membrane</keyword>
<keyword evidence="2" id="KW-0732">Signal</keyword>